<gene>
    <name evidence="1" type="ORF">STCU_07458</name>
</gene>
<comment type="caution">
    <text evidence="1">The sequence shown here is derived from an EMBL/GenBank/DDBJ whole genome shotgun (WGS) entry which is preliminary data.</text>
</comment>
<proteinExistence type="predicted"/>
<protein>
    <submittedName>
        <fullName evidence="1">Uncharacterized protein</fullName>
    </submittedName>
</protein>
<dbReference type="OrthoDB" id="271796at2759"/>
<accession>S9U4A5</accession>
<reference evidence="1 2" key="1">
    <citation type="journal article" date="2013" name="PLoS ONE">
        <title>Predicting the Proteins of Angomonas deanei, Strigomonas culicis and Their Respective Endosymbionts Reveals New Aspects of the Trypanosomatidae Family.</title>
        <authorList>
            <person name="Motta M.C."/>
            <person name="Martins A.C."/>
            <person name="de Souza S.S."/>
            <person name="Catta-Preta C.M."/>
            <person name="Silva R."/>
            <person name="Klein C.C."/>
            <person name="de Almeida L.G."/>
            <person name="de Lima Cunha O."/>
            <person name="Ciapina L.P."/>
            <person name="Brocchi M."/>
            <person name="Colabardini A.C."/>
            <person name="de Araujo Lima B."/>
            <person name="Machado C.R."/>
            <person name="de Almeida Soares C.M."/>
            <person name="Probst C.M."/>
            <person name="de Menezes C.B."/>
            <person name="Thompson C.E."/>
            <person name="Bartholomeu D.C."/>
            <person name="Gradia D.F."/>
            <person name="Pavoni D.P."/>
            <person name="Grisard E.C."/>
            <person name="Fantinatti-Garboggini F."/>
            <person name="Marchini F.K."/>
            <person name="Rodrigues-Luiz G.F."/>
            <person name="Wagner G."/>
            <person name="Goldman G.H."/>
            <person name="Fietto J.L."/>
            <person name="Elias M.C."/>
            <person name="Goldman M.H."/>
            <person name="Sagot M.F."/>
            <person name="Pereira M."/>
            <person name="Stoco P.H."/>
            <person name="de Mendonca-Neto R.P."/>
            <person name="Teixeira S.M."/>
            <person name="Maciel T.E."/>
            <person name="de Oliveira Mendes T.A."/>
            <person name="Urmenyi T.P."/>
            <person name="de Souza W."/>
            <person name="Schenkman S."/>
            <person name="de Vasconcelos A.T."/>
        </authorList>
    </citation>
    <scope>NUCLEOTIDE SEQUENCE [LARGE SCALE GENOMIC DNA]</scope>
</reference>
<dbReference type="Proteomes" id="UP000015354">
    <property type="component" value="Unassembled WGS sequence"/>
</dbReference>
<organism evidence="1 2">
    <name type="scientific">Strigomonas culicis</name>
    <dbReference type="NCBI Taxonomy" id="28005"/>
    <lineage>
        <taxon>Eukaryota</taxon>
        <taxon>Discoba</taxon>
        <taxon>Euglenozoa</taxon>
        <taxon>Kinetoplastea</taxon>
        <taxon>Metakinetoplastina</taxon>
        <taxon>Trypanosomatida</taxon>
        <taxon>Trypanosomatidae</taxon>
        <taxon>Strigomonadinae</taxon>
        <taxon>Strigomonas</taxon>
    </lineage>
</organism>
<evidence type="ECO:0000313" key="1">
    <source>
        <dbReference type="EMBL" id="EPY23783.1"/>
    </source>
</evidence>
<keyword evidence="2" id="KW-1185">Reference proteome</keyword>
<name>S9U4A5_9TRYP</name>
<dbReference type="EMBL" id="ATMH01007458">
    <property type="protein sequence ID" value="EPY23783.1"/>
    <property type="molecule type" value="Genomic_DNA"/>
</dbReference>
<dbReference type="AlphaFoldDB" id="S9U4A5"/>
<evidence type="ECO:0000313" key="2">
    <source>
        <dbReference type="Proteomes" id="UP000015354"/>
    </source>
</evidence>
<sequence>MERLQELQRLCAEADKVHGATHPELRWHLPKLQLLRGLLTVPLTGHLVHAQQQLQQATQTVHQFRARRSPLLEGLKPREPEPELGLYLLAEAALGARVFNWDLVAPGEADAAALRRFDEAAQFYAAPFDTAIDADGIADAGQLRDREMEVLAYNSCLTAAGSFLLNAPRPPATNPRDGPVFLPKQVFQMDPILSVGTSSDIIFSQVQDPEPLSVAAGRRRAGEALERALQLNRGLLPEQRHNAPAAATLQAMACLYADTRDYLYATGLFETANKTVAEVYGPTSLEQAHVHKLRYEFLAGVGSEEEAKAASHEVVHLLKRLDQMPC</sequence>